<keyword evidence="3" id="KW-1185">Reference proteome</keyword>
<protein>
    <submittedName>
        <fullName evidence="2">Uncharacterized protein</fullName>
    </submittedName>
</protein>
<evidence type="ECO:0000313" key="2">
    <source>
        <dbReference type="EMBL" id="KAE8125972.1"/>
    </source>
</evidence>
<dbReference type="EMBL" id="CM017328">
    <property type="protein sequence ID" value="KAE8125972.1"/>
    <property type="molecule type" value="Genomic_DNA"/>
</dbReference>
<evidence type="ECO:0000256" key="1">
    <source>
        <dbReference type="SAM" id="Phobius"/>
    </source>
</evidence>
<dbReference type="Proteomes" id="UP000327013">
    <property type="component" value="Chromosome 8"/>
</dbReference>
<name>A0A5N6RUJ6_9ROSI</name>
<proteinExistence type="predicted"/>
<evidence type="ECO:0000313" key="3">
    <source>
        <dbReference type="Proteomes" id="UP000327013"/>
    </source>
</evidence>
<keyword evidence="1" id="KW-1133">Transmembrane helix</keyword>
<gene>
    <name evidence="2" type="ORF">FH972_020731</name>
</gene>
<sequence length="118" mass="12973">MSSSKFSTLLYLLSFVLLFKAAFGYGYLYLACSSTEKFTTNDPFDTNLRHLAEPLPSIWTCALFVALMSPMKIAGAVFLMQAKIFSTVAQIPTGQPYGTFPDIVMGDKEDSFCWGVAA</sequence>
<dbReference type="AlphaFoldDB" id="A0A5N6RUJ6"/>
<keyword evidence="1" id="KW-0472">Membrane</keyword>
<organism evidence="2 3">
    <name type="scientific">Carpinus fangiana</name>
    <dbReference type="NCBI Taxonomy" id="176857"/>
    <lineage>
        <taxon>Eukaryota</taxon>
        <taxon>Viridiplantae</taxon>
        <taxon>Streptophyta</taxon>
        <taxon>Embryophyta</taxon>
        <taxon>Tracheophyta</taxon>
        <taxon>Spermatophyta</taxon>
        <taxon>Magnoliopsida</taxon>
        <taxon>eudicotyledons</taxon>
        <taxon>Gunneridae</taxon>
        <taxon>Pentapetalae</taxon>
        <taxon>rosids</taxon>
        <taxon>fabids</taxon>
        <taxon>Fagales</taxon>
        <taxon>Betulaceae</taxon>
        <taxon>Carpinus</taxon>
    </lineage>
</organism>
<feature type="transmembrane region" description="Helical" evidence="1">
    <location>
        <begin position="57"/>
        <end position="80"/>
    </location>
</feature>
<reference evidence="2 3" key="1">
    <citation type="submission" date="2019-06" db="EMBL/GenBank/DDBJ databases">
        <title>A chromosomal-level reference genome of Carpinus fangiana (Coryloideae, Betulaceae).</title>
        <authorList>
            <person name="Yang X."/>
            <person name="Wang Z."/>
            <person name="Zhang L."/>
            <person name="Hao G."/>
            <person name="Liu J."/>
            <person name="Yang Y."/>
        </authorList>
    </citation>
    <scope>NUCLEOTIDE SEQUENCE [LARGE SCALE GENOMIC DNA]</scope>
    <source>
        <strain evidence="2">Cfa_2016G</strain>
        <tissue evidence="2">Leaf</tissue>
    </source>
</reference>
<accession>A0A5N6RUJ6</accession>
<keyword evidence="1" id="KW-0812">Transmembrane</keyword>